<keyword evidence="1" id="KW-0853">WD repeat</keyword>
<feature type="repeat" description="WD" evidence="1">
    <location>
        <begin position="33"/>
        <end position="66"/>
    </location>
</feature>
<dbReference type="SUPFAM" id="SSF50978">
    <property type="entry name" value="WD40 repeat-like"/>
    <property type="match status" value="1"/>
</dbReference>
<dbReference type="InterPro" id="IPR036322">
    <property type="entry name" value="WD40_repeat_dom_sf"/>
</dbReference>
<evidence type="ECO:0000313" key="2">
    <source>
        <dbReference type="EMBL" id="VDP75424.1"/>
    </source>
</evidence>
<dbReference type="Gene3D" id="2.130.10.10">
    <property type="entry name" value="YVTN repeat-like/Quinoprotein amine dehydrogenase"/>
    <property type="match status" value="1"/>
</dbReference>
<protein>
    <submittedName>
        <fullName evidence="4">WD_REPEATS_REGION domain-containing protein</fullName>
    </submittedName>
</protein>
<dbReference type="AlphaFoldDB" id="A0A183AEL3"/>
<dbReference type="Proteomes" id="UP000272942">
    <property type="component" value="Unassembled WGS sequence"/>
</dbReference>
<reference evidence="4" key="1">
    <citation type="submission" date="2016-06" db="UniProtKB">
        <authorList>
            <consortium name="WormBaseParasite"/>
        </authorList>
    </citation>
    <scope>IDENTIFICATION</scope>
</reference>
<dbReference type="SMART" id="SM00320">
    <property type="entry name" value="WD40"/>
    <property type="match status" value="1"/>
</dbReference>
<keyword evidence="3" id="KW-1185">Reference proteome</keyword>
<dbReference type="PROSITE" id="PS50082">
    <property type="entry name" value="WD_REPEATS_2"/>
    <property type="match status" value="1"/>
</dbReference>
<sequence>MRTDVTLARYVHPYLGVGMDPETVGQIQIDESHRANTAAVCDLAVSNSGRLIITGCRNSTVYYWDLIQPNGCLHHETEVGPVVRLAMSNKKTALLMMTWDEKSRIRIMRPR</sequence>
<accession>A0A183AEL3</accession>
<dbReference type="WBParaSite" id="ECPE_0000541101-mRNA-1">
    <property type="protein sequence ID" value="ECPE_0000541101-mRNA-1"/>
    <property type="gene ID" value="ECPE_0000541101"/>
</dbReference>
<dbReference type="OrthoDB" id="10251605at2759"/>
<name>A0A183AEL3_9TREM</name>
<dbReference type="InterPro" id="IPR015943">
    <property type="entry name" value="WD40/YVTN_repeat-like_dom_sf"/>
</dbReference>
<evidence type="ECO:0000313" key="4">
    <source>
        <dbReference type="WBParaSite" id="ECPE_0000541101-mRNA-1"/>
    </source>
</evidence>
<gene>
    <name evidence="2" type="ORF">ECPE_LOCUS5398</name>
</gene>
<dbReference type="InterPro" id="IPR001680">
    <property type="entry name" value="WD40_rpt"/>
</dbReference>
<proteinExistence type="predicted"/>
<evidence type="ECO:0000256" key="1">
    <source>
        <dbReference type="PROSITE-ProRule" id="PRU00221"/>
    </source>
</evidence>
<organism evidence="4">
    <name type="scientific">Echinostoma caproni</name>
    <dbReference type="NCBI Taxonomy" id="27848"/>
    <lineage>
        <taxon>Eukaryota</taxon>
        <taxon>Metazoa</taxon>
        <taxon>Spiralia</taxon>
        <taxon>Lophotrochozoa</taxon>
        <taxon>Platyhelminthes</taxon>
        <taxon>Trematoda</taxon>
        <taxon>Digenea</taxon>
        <taxon>Plagiorchiida</taxon>
        <taxon>Echinostomata</taxon>
        <taxon>Echinostomatoidea</taxon>
        <taxon>Echinostomatidae</taxon>
        <taxon>Echinostoma</taxon>
    </lineage>
</organism>
<evidence type="ECO:0000313" key="3">
    <source>
        <dbReference type="Proteomes" id="UP000272942"/>
    </source>
</evidence>
<reference evidence="2 3" key="2">
    <citation type="submission" date="2018-11" db="EMBL/GenBank/DDBJ databases">
        <authorList>
            <consortium name="Pathogen Informatics"/>
        </authorList>
    </citation>
    <scope>NUCLEOTIDE SEQUENCE [LARGE SCALE GENOMIC DNA]</scope>
    <source>
        <strain evidence="2 3">Egypt</strain>
    </source>
</reference>
<dbReference type="EMBL" id="UZAN01042250">
    <property type="protein sequence ID" value="VDP75424.1"/>
    <property type="molecule type" value="Genomic_DNA"/>
</dbReference>